<gene>
    <name evidence="2" type="ORF">GKE90_00505</name>
    <name evidence="1" type="ORF">GKE97_00865</name>
</gene>
<accession>A0A1C7FLS9</accession>
<evidence type="ECO:0000313" key="2">
    <source>
        <dbReference type="EMBL" id="MSB47190.1"/>
    </source>
</evidence>
<dbReference type="EMBL" id="WKPO01000001">
    <property type="protein sequence ID" value="MSB47190.1"/>
    <property type="molecule type" value="Genomic_DNA"/>
</dbReference>
<dbReference type="KEGG" id="fpla:A4U99_08515"/>
<evidence type="ECO:0000313" key="1">
    <source>
        <dbReference type="EMBL" id="MSB18066.1"/>
    </source>
</evidence>
<organism evidence="1 4">
    <name type="scientific">Flavonifractor plautii</name>
    <name type="common">Fusobacterium plautii</name>
    <dbReference type="NCBI Taxonomy" id="292800"/>
    <lineage>
        <taxon>Bacteria</taxon>
        <taxon>Bacillati</taxon>
        <taxon>Bacillota</taxon>
        <taxon>Clostridia</taxon>
        <taxon>Eubacteriales</taxon>
        <taxon>Oscillospiraceae</taxon>
        <taxon>Flavonifractor</taxon>
    </lineage>
</organism>
<protein>
    <submittedName>
        <fullName evidence="1">Spore coat protein</fullName>
    </submittedName>
</protein>
<evidence type="ECO:0000313" key="4">
    <source>
        <dbReference type="Proteomes" id="UP000434475"/>
    </source>
</evidence>
<name>A0A1C7FLS9_FLAPL</name>
<comment type="caution">
    <text evidence="1">The sequence shown here is derived from an EMBL/GenBank/DDBJ whole genome shotgun (WGS) entry which is preliminary data.</text>
</comment>
<dbReference type="InterPro" id="IPR012851">
    <property type="entry name" value="Spore_coat_CotF-like"/>
</dbReference>
<dbReference type="Proteomes" id="UP000434475">
    <property type="component" value="Unassembled WGS sequence"/>
</dbReference>
<dbReference type="AlphaFoldDB" id="A0A1C7FLS9"/>
<dbReference type="Pfam" id="PF07875">
    <property type="entry name" value="Coat_F"/>
    <property type="match status" value="1"/>
</dbReference>
<dbReference type="EMBL" id="WKPR01000001">
    <property type="protein sequence ID" value="MSB18066.1"/>
    <property type="molecule type" value="Genomic_DNA"/>
</dbReference>
<keyword evidence="1" id="KW-0946">Virion</keyword>
<keyword evidence="1" id="KW-0167">Capsid protein</keyword>
<evidence type="ECO:0000313" key="3">
    <source>
        <dbReference type="Proteomes" id="UP000429811"/>
    </source>
</evidence>
<proteinExistence type="predicted"/>
<dbReference type="Proteomes" id="UP000429811">
    <property type="component" value="Unassembled WGS sequence"/>
</dbReference>
<reference evidence="3 4" key="1">
    <citation type="journal article" date="2019" name="Nat. Med.">
        <title>A library of human gut bacterial isolates paired with longitudinal multiomics data enables mechanistic microbiome research.</title>
        <authorList>
            <person name="Poyet M."/>
            <person name="Groussin M."/>
            <person name="Gibbons S.M."/>
            <person name="Avila-Pacheco J."/>
            <person name="Jiang X."/>
            <person name="Kearney S.M."/>
            <person name="Perrotta A.R."/>
            <person name="Berdy B."/>
            <person name="Zhao S."/>
            <person name="Lieberman T.D."/>
            <person name="Swanson P.K."/>
            <person name="Smith M."/>
            <person name="Roesemann S."/>
            <person name="Alexander J.E."/>
            <person name="Rich S.A."/>
            <person name="Livny J."/>
            <person name="Vlamakis H."/>
            <person name="Clish C."/>
            <person name="Bullock K."/>
            <person name="Deik A."/>
            <person name="Scott J."/>
            <person name="Pierce K.A."/>
            <person name="Xavier R.J."/>
            <person name="Alm E.J."/>
        </authorList>
    </citation>
    <scope>NUCLEOTIDE SEQUENCE [LARGE SCALE GENOMIC DNA]</scope>
    <source>
        <strain evidence="1 4">BIOML-A2</strain>
        <strain evidence="2 3">BIOML-A5</strain>
    </source>
</reference>
<sequence>MTMNDQERITDLILTEKKMSANYDTFASECVNVQLRDEFLKLLNQGHQTQTKLFQTAQQKGWYQVEQAPASQIGTAYTRFSNQRPQ</sequence>